<feature type="compositionally biased region" description="Basic residues" evidence="1">
    <location>
        <begin position="105"/>
        <end position="129"/>
    </location>
</feature>
<evidence type="ECO:0000259" key="2">
    <source>
        <dbReference type="SMART" id="SM00507"/>
    </source>
</evidence>
<feature type="domain" description="HNH nuclease" evidence="2">
    <location>
        <begin position="202"/>
        <end position="256"/>
    </location>
</feature>
<organism evidence="3 4">
    <name type="scientific">Blautia wexlerae</name>
    <dbReference type="NCBI Taxonomy" id="418240"/>
    <lineage>
        <taxon>Bacteria</taxon>
        <taxon>Bacillati</taxon>
        <taxon>Bacillota</taxon>
        <taxon>Clostridia</taxon>
        <taxon>Lachnospirales</taxon>
        <taxon>Lachnospiraceae</taxon>
        <taxon>Blautia</taxon>
    </lineage>
</organism>
<dbReference type="Proteomes" id="UP000477285">
    <property type="component" value="Unassembled WGS sequence"/>
</dbReference>
<dbReference type="GO" id="GO:0003676">
    <property type="term" value="F:nucleic acid binding"/>
    <property type="evidence" value="ECO:0007669"/>
    <property type="project" value="InterPro"/>
</dbReference>
<name>A0A6L8T437_9FIRM</name>
<comment type="caution">
    <text evidence="3">The sequence shown here is derived from an EMBL/GenBank/DDBJ whole genome shotgun (WGS) entry which is preliminary data.</text>
</comment>
<evidence type="ECO:0000256" key="1">
    <source>
        <dbReference type="SAM" id="MobiDB-lite"/>
    </source>
</evidence>
<dbReference type="GO" id="GO:0008270">
    <property type="term" value="F:zinc ion binding"/>
    <property type="evidence" value="ECO:0007669"/>
    <property type="project" value="InterPro"/>
</dbReference>
<dbReference type="InterPro" id="IPR047693">
    <property type="entry name" value="RNA-guided_IscB-like"/>
</dbReference>
<sequence length="487" mass="55967">MPDGRRKPERKHMVAVVTSTGKPLMPTSAYRARKLLKKGRAVIFKYRPYFTIQLVDRADGEVQEVEYKSDTGSVHVGISVCTEKKELLSEQRDLLENEPEDHNDRKKNRRTRRNRKRYRKPRFDNRKKKPQEGHEKWLPPTLLHKMEVQVRLFREFCRVVPVTSACFEMGKFDTQALKAVSKGEPVPEGEGYQKGERYGTDTLRAAVFLRDGHTCRFCGRSVKDGAILHVHHVGYWKGDRTNRPANLASACEQCHTPANHGKNGILYGKEPEFKTLKDASYMTSVRWIMLDEIKKAAPGVQVSVTYGVTTKRKRQELHLPKSHVNDAFSMASFHPKKRSDTEYWKKIPRHDRVLQKFYDAVYLDTRDGSEKKGSELSNGRISRNHKKDSENLHQYRGHKVSKGHNSIRRGASSLKPGSIVMYKGEKMTVHGTHTRYVKGKDGKTAKKVNVQFTCPASDGKKSASLEKCTPVSRVYNTGWKRYWPDKK</sequence>
<dbReference type="Gene3D" id="1.10.30.50">
    <property type="match status" value="1"/>
</dbReference>
<dbReference type="Pfam" id="PF01844">
    <property type="entry name" value="HNH"/>
    <property type="match status" value="1"/>
</dbReference>
<dbReference type="InterPro" id="IPR002711">
    <property type="entry name" value="HNH"/>
</dbReference>
<evidence type="ECO:0000313" key="3">
    <source>
        <dbReference type="EMBL" id="MZL34290.1"/>
    </source>
</evidence>
<dbReference type="SMART" id="SM00507">
    <property type="entry name" value="HNHc"/>
    <property type="match status" value="1"/>
</dbReference>
<dbReference type="Pfam" id="PF14239">
    <property type="entry name" value="RRXRR"/>
    <property type="match status" value="1"/>
</dbReference>
<protein>
    <submittedName>
        <fullName evidence="3">Paclitaxel/taxanoid biosynthesis susceptibility protein TS1</fullName>
    </submittedName>
</protein>
<gene>
    <name evidence="3" type="ORF">GT728_14030</name>
</gene>
<dbReference type="InterPro" id="IPR025938">
    <property type="entry name" value="RRXRR_dom"/>
</dbReference>
<evidence type="ECO:0000313" key="4">
    <source>
        <dbReference type="Proteomes" id="UP000477285"/>
    </source>
</evidence>
<feature type="region of interest" description="Disordered" evidence="1">
    <location>
        <begin position="368"/>
        <end position="388"/>
    </location>
</feature>
<dbReference type="AlphaFoldDB" id="A0A6L8T437"/>
<dbReference type="InterPro" id="IPR003615">
    <property type="entry name" value="HNH_nuc"/>
</dbReference>
<dbReference type="RefSeq" id="WP_161233984.1">
    <property type="nucleotide sequence ID" value="NZ_WWVJ01000036.1"/>
</dbReference>
<feature type="compositionally biased region" description="Basic and acidic residues" evidence="1">
    <location>
        <begin position="92"/>
        <end position="104"/>
    </location>
</feature>
<feature type="region of interest" description="Disordered" evidence="1">
    <location>
        <begin position="92"/>
        <end position="137"/>
    </location>
</feature>
<reference evidence="3 4" key="1">
    <citation type="journal article" date="2019" name="Nat. Med.">
        <title>A library of human gut bacterial isolates paired with longitudinal multiomics data enables mechanistic microbiome research.</title>
        <authorList>
            <person name="Poyet M."/>
            <person name="Groussin M."/>
            <person name="Gibbons S.M."/>
            <person name="Avila-Pacheco J."/>
            <person name="Jiang X."/>
            <person name="Kearney S.M."/>
            <person name="Perrotta A.R."/>
            <person name="Berdy B."/>
            <person name="Zhao S."/>
            <person name="Lieberman T.D."/>
            <person name="Swanson P.K."/>
            <person name="Smith M."/>
            <person name="Roesemann S."/>
            <person name="Alexander J.E."/>
            <person name="Rich S.A."/>
            <person name="Livny J."/>
            <person name="Vlamakis H."/>
            <person name="Clish C."/>
            <person name="Bullock K."/>
            <person name="Deik A."/>
            <person name="Scott J."/>
            <person name="Pierce K.A."/>
            <person name="Xavier R.J."/>
            <person name="Alm E.J."/>
        </authorList>
    </citation>
    <scope>NUCLEOTIDE SEQUENCE [LARGE SCALE GENOMIC DNA]</scope>
    <source>
        <strain evidence="3 4">BIOML-A1</strain>
    </source>
</reference>
<accession>A0A6L8T437</accession>
<dbReference type="EMBL" id="WWVQ01000036">
    <property type="protein sequence ID" value="MZL34290.1"/>
    <property type="molecule type" value="Genomic_DNA"/>
</dbReference>
<dbReference type="GO" id="GO:0004519">
    <property type="term" value="F:endonuclease activity"/>
    <property type="evidence" value="ECO:0007669"/>
    <property type="project" value="InterPro"/>
</dbReference>
<dbReference type="NCBIfam" id="NF040563">
    <property type="entry name" value="guided_IscB"/>
    <property type="match status" value="1"/>
</dbReference>
<proteinExistence type="predicted"/>
<dbReference type="CDD" id="cd00085">
    <property type="entry name" value="HNHc"/>
    <property type="match status" value="1"/>
</dbReference>